<sequence length="310" mass="33243">MMSLSTSVIPLVLTILLGTTAVAQSRTPGVRERKARQLTLRAEEPPLLHPLHVAAHEVTTVTFDAPIVPESVDRSVLAPFFSRVSVHEDVLVLKASMDVPASKEPVITVRFAGPGAPAQVGFVLTTVTAEVDSQVEVLRQGRTAQDLGKELADLRARCVATEAGLATLRAQCALRGLGGAVLMGDVTREGVTVDYLPELPVSMGMTAIGPHVLYRSANTRALSTSLLNPEGSAPWIPGFARMTPRGPNVHGMPVREHPLLMQVKQLAPGERATVVVEWRALPELPVGTHFTLELLDAKGERGVRWEQGVP</sequence>
<reference evidence="1 2" key="1">
    <citation type="submission" date="2018-12" db="EMBL/GenBank/DDBJ databases">
        <title>Complete Genome Sequence of the Corallopyronin A producing Myxobacterium Corallococcus coralloides B035.</title>
        <authorList>
            <person name="Bouhired S.M."/>
            <person name="Rupp O."/>
            <person name="Blom J."/>
            <person name="Schaeberle T.F."/>
            <person name="Kehraus S."/>
            <person name="Schiefer A."/>
            <person name="Pfarr K."/>
            <person name="Goesmann A."/>
            <person name="Hoerauf A."/>
            <person name="Koenig G.M."/>
        </authorList>
    </citation>
    <scope>NUCLEOTIDE SEQUENCE [LARGE SCALE GENOMIC DNA]</scope>
    <source>
        <strain evidence="1 2">B035</strain>
    </source>
</reference>
<proteinExistence type="predicted"/>
<organism evidence="1 2">
    <name type="scientific">Corallococcus coralloides</name>
    <name type="common">Myxococcus coralloides</name>
    <dbReference type="NCBI Taxonomy" id="184914"/>
    <lineage>
        <taxon>Bacteria</taxon>
        <taxon>Pseudomonadati</taxon>
        <taxon>Myxococcota</taxon>
        <taxon>Myxococcia</taxon>
        <taxon>Myxococcales</taxon>
        <taxon>Cystobacterineae</taxon>
        <taxon>Myxococcaceae</taxon>
        <taxon>Corallococcus</taxon>
    </lineage>
</organism>
<name>A0A410S2R9_CORCK</name>
<evidence type="ECO:0000313" key="1">
    <source>
        <dbReference type="EMBL" id="QAT88440.1"/>
    </source>
</evidence>
<dbReference type="InterPro" id="IPR011754">
    <property type="entry name" value="Mxa_paralog_2268"/>
</dbReference>
<evidence type="ECO:0000313" key="2">
    <source>
        <dbReference type="Proteomes" id="UP000288758"/>
    </source>
</evidence>
<dbReference type="RefSeq" id="WP_128799606.1">
    <property type="nucleotide sequence ID" value="NZ_CP034669.1"/>
</dbReference>
<dbReference type="EMBL" id="CP034669">
    <property type="protein sequence ID" value="QAT88440.1"/>
    <property type="molecule type" value="Genomic_DNA"/>
</dbReference>
<dbReference type="NCBIfam" id="TIGR02268">
    <property type="entry name" value="Myxococcus xanthus paralogous family TIGR02268"/>
    <property type="match status" value="1"/>
</dbReference>
<gene>
    <name evidence="1" type="ORF">EJ065_6915</name>
</gene>
<dbReference type="Proteomes" id="UP000288758">
    <property type="component" value="Chromosome"/>
</dbReference>
<dbReference type="AlphaFoldDB" id="A0A410S2R9"/>
<protein>
    <submittedName>
        <fullName evidence="1">Uncharacterized protein</fullName>
    </submittedName>
</protein>
<accession>A0A410S2R9</accession>
<dbReference type="Pfam" id="PF09544">
    <property type="entry name" value="DUF2381"/>
    <property type="match status" value="1"/>
</dbReference>